<feature type="domain" description="Major facilitator superfamily (MFS) profile" evidence="5">
    <location>
        <begin position="223"/>
        <end position="407"/>
    </location>
</feature>
<evidence type="ECO:0000256" key="4">
    <source>
        <dbReference type="SAM" id="Phobius"/>
    </source>
</evidence>
<gene>
    <name evidence="6" type="ORF">LHA35_16465</name>
</gene>
<dbReference type="Gene3D" id="1.20.1250.20">
    <property type="entry name" value="MFS general substrate transporter like domains"/>
    <property type="match status" value="1"/>
</dbReference>
<sequence length="407" mass="43306">MQQTLDAAMRRNLFLLACCQAIGQAGNTMMFAATALSVVTFYPNRDLATLPVTMQHLGVMLAVFPAGLLMQRMGRRFGFRTGSVFGMAGATVVGLGLFTANFILMCLGGLILGYAVASLQMYRFAAVELAPPAYRAKAISWVTAGGVVAGILGPSLVRLTHDQVVPLYLATYAAMVGIHLTVFTIMSFIRFPPMQGPGSITGGTDAAAALPPRPLREIASQPRFVAAVICGMVAFGIMSFLMSASPLAIVACGLPHAEAHWVIFLHVMGMFVPAFFTGNLITRYGTLNVMFAGIAVLLAGVAAALAGQSEWHFRIALTLNGVGWNFLFVGATTLVTTCYRPSERGKAQALNDFLVFGTTAAASFLAGFLQERLGWAPLNWYSIALLVVALLATGWLRVQRQPAQAVA</sequence>
<comment type="caution">
    <text evidence="6">The sequence shown here is derived from an EMBL/GenBank/DDBJ whole genome shotgun (WGS) entry which is preliminary data.</text>
</comment>
<dbReference type="Pfam" id="PF07690">
    <property type="entry name" value="MFS_1"/>
    <property type="match status" value="1"/>
</dbReference>
<feature type="transmembrane region" description="Helical" evidence="4">
    <location>
        <begin position="53"/>
        <end position="70"/>
    </location>
</feature>
<proteinExistence type="predicted"/>
<evidence type="ECO:0000256" key="1">
    <source>
        <dbReference type="ARBA" id="ARBA00022692"/>
    </source>
</evidence>
<protein>
    <submittedName>
        <fullName evidence="6">MFS transporter</fullName>
    </submittedName>
</protein>
<dbReference type="PANTHER" id="PTHR23534:SF1">
    <property type="entry name" value="MAJOR FACILITATOR SUPERFAMILY PROTEIN"/>
    <property type="match status" value="1"/>
</dbReference>
<feature type="transmembrane region" description="Helical" evidence="4">
    <location>
        <begin position="169"/>
        <end position="189"/>
    </location>
</feature>
<feature type="transmembrane region" description="Helical" evidence="4">
    <location>
        <begin position="380"/>
        <end position="398"/>
    </location>
</feature>
<name>A0A9X1LBP4_9PROT</name>
<dbReference type="InterPro" id="IPR020846">
    <property type="entry name" value="MFS_dom"/>
</dbReference>
<feature type="transmembrane region" description="Helical" evidence="4">
    <location>
        <begin position="349"/>
        <end position="368"/>
    </location>
</feature>
<organism evidence="6 7">
    <name type="scientific">Roseicella aerolata</name>
    <dbReference type="NCBI Taxonomy" id="2883479"/>
    <lineage>
        <taxon>Bacteria</taxon>
        <taxon>Pseudomonadati</taxon>
        <taxon>Pseudomonadota</taxon>
        <taxon>Alphaproteobacteria</taxon>
        <taxon>Acetobacterales</taxon>
        <taxon>Roseomonadaceae</taxon>
        <taxon>Roseicella</taxon>
    </lineage>
</organism>
<feature type="transmembrane region" description="Helical" evidence="4">
    <location>
        <begin position="289"/>
        <end position="307"/>
    </location>
</feature>
<dbReference type="RefSeq" id="WP_226609904.1">
    <property type="nucleotide sequence ID" value="NZ_JAJAQI010000025.1"/>
</dbReference>
<evidence type="ECO:0000256" key="2">
    <source>
        <dbReference type="ARBA" id="ARBA00022989"/>
    </source>
</evidence>
<dbReference type="SUPFAM" id="SSF103473">
    <property type="entry name" value="MFS general substrate transporter"/>
    <property type="match status" value="1"/>
</dbReference>
<keyword evidence="3 4" id="KW-0472">Membrane</keyword>
<evidence type="ECO:0000259" key="5">
    <source>
        <dbReference type="PROSITE" id="PS50850"/>
    </source>
</evidence>
<dbReference type="EMBL" id="JAJAQI010000025">
    <property type="protein sequence ID" value="MCB4823328.1"/>
    <property type="molecule type" value="Genomic_DNA"/>
</dbReference>
<feature type="transmembrane region" description="Helical" evidence="4">
    <location>
        <begin position="224"/>
        <end position="249"/>
    </location>
</feature>
<dbReference type="PROSITE" id="PS50850">
    <property type="entry name" value="MFS"/>
    <property type="match status" value="1"/>
</dbReference>
<reference evidence="6" key="1">
    <citation type="submission" date="2021-10" db="EMBL/GenBank/DDBJ databases">
        <title>Roseicella aerolatum sp. nov., isolated from aerosols of e-waste dismantling site.</title>
        <authorList>
            <person name="Qin T."/>
        </authorList>
    </citation>
    <scope>NUCLEOTIDE SEQUENCE</scope>
    <source>
        <strain evidence="6">GB24</strain>
    </source>
</reference>
<feature type="transmembrane region" description="Helical" evidence="4">
    <location>
        <begin position="313"/>
        <end position="337"/>
    </location>
</feature>
<dbReference type="GO" id="GO:0022857">
    <property type="term" value="F:transmembrane transporter activity"/>
    <property type="evidence" value="ECO:0007669"/>
    <property type="project" value="InterPro"/>
</dbReference>
<feature type="transmembrane region" description="Helical" evidence="4">
    <location>
        <begin position="102"/>
        <end position="126"/>
    </location>
</feature>
<keyword evidence="2 4" id="KW-1133">Transmembrane helix</keyword>
<dbReference type="PANTHER" id="PTHR23534">
    <property type="entry name" value="MFS PERMEASE"/>
    <property type="match status" value="1"/>
</dbReference>
<evidence type="ECO:0000256" key="3">
    <source>
        <dbReference type="ARBA" id="ARBA00023136"/>
    </source>
</evidence>
<feature type="transmembrane region" description="Helical" evidence="4">
    <location>
        <begin position="261"/>
        <end position="282"/>
    </location>
</feature>
<feature type="transmembrane region" description="Helical" evidence="4">
    <location>
        <begin position="77"/>
        <end position="96"/>
    </location>
</feature>
<dbReference type="AlphaFoldDB" id="A0A9X1LBP4"/>
<evidence type="ECO:0000313" key="6">
    <source>
        <dbReference type="EMBL" id="MCB4823328.1"/>
    </source>
</evidence>
<dbReference type="InterPro" id="IPR011701">
    <property type="entry name" value="MFS"/>
</dbReference>
<accession>A0A9X1LBP4</accession>
<dbReference type="InterPro" id="IPR036259">
    <property type="entry name" value="MFS_trans_sf"/>
</dbReference>
<keyword evidence="1 4" id="KW-0812">Transmembrane</keyword>
<dbReference type="Proteomes" id="UP001139311">
    <property type="component" value="Unassembled WGS sequence"/>
</dbReference>
<feature type="transmembrane region" description="Helical" evidence="4">
    <location>
        <begin position="138"/>
        <end position="157"/>
    </location>
</feature>
<keyword evidence="7" id="KW-1185">Reference proteome</keyword>
<evidence type="ECO:0000313" key="7">
    <source>
        <dbReference type="Proteomes" id="UP001139311"/>
    </source>
</evidence>